<gene>
    <name evidence="7" type="ORF">FRZ44_44040</name>
</gene>
<keyword evidence="2" id="KW-0813">Transport</keyword>
<dbReference type="PANTHER" id="PTHR43820:SF5">
    <property type="entry name" value="HIGH-AFFINITY BRANCHED-CHAIN AMINO ACID TRANSPORT ATP-BINDING PROTEIN"/>
    <property type="match status" value="1"/>
</dbReference>
<protein>
    <submittedName>
        <fullName evidence="7">ABC transporter ATP-binding protein</fullName>
    </submittedName>
</protein>
<dbReference type="AlphaFoldDB" id="A0A5J6MN57"/>
<feature type="domain" description="ABC transporter" evidence="6">
    <location>
        <begin position="3"/>
        <end position="240"/>
    </location>
</feature>
<keyword evidence="8" id="KW-1185">Reference proteome</keyword>
<proteinExistence type="inferred from homology"/>
<dbReference type="GO" id="GO:0015807">
    <property type="term" value="P:L-amino acid transport"/>
    <property type="evidence" value="ECO:0007669"/>
    <property type="project" value="TreeGrafter"/>
</dbReference>
<keyword evidence="5" id="KW-0029">Amino-acid transport</keyword>
<comment type="similarity">
    <text evidence="1">Belongs to the ABC transporter superfamily.</text>
</comment>
<keyword evidence="4 7" id="KW-0067">ATP-binding</keyword>
<dbReference type="CDD" id="cd03224">
    <property type="entry name" value="ABC_TM1139_LivF_branched"/>
    <property type="match status" value="1"/>
</dbReference>
<reference evidence="7 8" key="1">
    <citation type="submission" date="2019-08" db="EMBL/GenBank/DDBJ databases">
        <title>Hyperibacter terrae gen. nov., sp. nov. and Hyperibacter viscosus sp. nov., two new members in the family Rhodospirillaceae isolated from the rhizosphere of Hypericum perforatum.</title>
        <authorList>
            <person name="Noviana Z."/>
        </authorList>
    </citation>
    <scope>NUCLEOTIDE SEQUENCE [LARGE SCALE GENOMIC DNA]</scope>
    <source>
        <strain evidence="7 8">R5913</strain>
    </source>
</reference>
<dbReference type="InterPro" id="IPR003593">
    <property type="entry name" value="AAA+_ATPase"/>
</dbReference>
<organism evidence="7 8">
    <name type="scientific">Hypericibacter terrae</name>
    <dbReference type="NCBI Taxonomy" id="2602015"/>
    <lineage>
        <taxon>Bacteria</taxon>
        <taxon>Pseudomonadati</taxon>
        <taxon>Pseudomonadota</taxon>
        <taxon>Alphaproteobacteria</taxon>
        <taxon>Rhodospirillales</taxon>
        <taxon>Dongiaceae</taxon>
        <taxon>Hypericibacter</taxon>
    </lineage>
</organism>
<dbReference type="InterPro" id="IPR017871">
    <property type="entry name" value="ABC_transporter-like_CS"/>
</dbReference>
<dbReference type="SMART" id="SM00382">
    <property type="entry name" value="AAA"/>
    <property type="match status" value="1"/>
</dbReference>
<sequence length="247" mass="26907">MLLELSQVEVAYRQSLICQGVSLSVDRNEVVCLLGRNGVGKTTLMRSLMGILPNRAGKILFDGQDVTNLPSHERARRGMAYVPQGRLVFPQLTVAENLRGGTLIGGDAGNRRRGFGPVDESVFAYFPILRERLHQRAGLLSGGEQQMLALGRALAANPRLLLLDEPSEGIQPSIVQQIRDIIARIAIERSLAVLLVEQNLKFATGASTRGYVMDKGQIVAEGSVAELAKDAVVSQHLTFVEEKRQPA</sequence>
<name>A0A5J6MN57_9PROT</name>
<dbReference type="RefSeq" id="WP_151179184.1">
    <property type="nucleotide sequence ID" value="NZ_CP042906.1"/>
</dbReference>
<accession>A0A5J6MN57</accession>
<dbReference type="KEGG" id="htq:FRZ44_44040"/>
<dbReference type="Proteomes" id="UP000326202">
    <property type="component" value="Chromosome"/>
</dbReference>
<dbReference type="EMBL" id="CP042906">
    <property type="protein sequence ID" value="QEX19092.1"/>
    <property type="molecule type" value="Genomic_DNA"/>
</dbReference>
<dbReference type="PROSITE" id="PS50893">
    <property type="entry name" value="ABC_TRANSPORTER_2"/>
    <property type="match status" value="1"/>
</dbReference>
<keyword evidence="3" id="KW-0547">Nucleotide-binding</keyword>
<evidence type="ECO:0000313" key="7">
    <source>
        <dbReference type="EMBL" id="QEX19092.1"/>
    </source>
</evidence>
<dbReference type="InterPro" id="IPR052156">
    <property type="entry name" value="BCAA_Transport_ATP-bd_LivF"/>
</dbReference>
<evidence type="ECO:0000256" key="1">
    <source>
        <dbReference type="ARBA" id="ARBA00005417"/>
    </source>
</evidence>
<dbReference type="PANTHER" id="PTHR43820">
    <property type="entry name" value="HIGH-AFFINITY BRANCHED-CHAIN AMINO ACID TRANSPORT ATP-BINDING PROTEIN LIVF"/>
    <property type="match status" value="1"/>
</dbReference>
<dbReference type="OrthoDB" id="9775250at2"/>
<evidence type="ECO:0000256" key="5">
    <source>
        <dbReference type="ARBA" id="ARBA00022970"/>
    </source>
</evidence>
<evidence type="ECO:0000313" key="8">
    <source>
        <dbReference type="Proteomes" id="UP000326202"/>
    </source>
</evidence>
<dbReference type="Pfam" id="PF00005">
    <property type="entry name" value="ABC_tran"/>
    <property type="match status" value="1"/>
</dbReference>
<dbReference type="PROSITE" id="PS00211">
    <property type="entry name" value="ABC_TRANSPORTER_1"/>
    <property type="match status" value="1"/>
</dbReference>
<dbReference type="GO" id="GO:0005524">
    <property type="term" value="F:ATP binding"/>
    <property type="evidence" value="ECO:0007669"/>
    <property type="project" value="UniProtKB-KW"/>
</dbReference>
<dbReference type="GO" id="GO:0016887">
    <property type="term" value="F:ATP hydrolysis activity"/>
    <property type="evidence" value="ECO:0007669"/>
    <property type="project" value="InterPro"/>
</dbReference>
<evidence type="ECO:0000256" key="2">
    <source>
        <dbReference type="ARBA" id="ARBA00022448"/>
    </source>
</evidence>
<evidence type="ECO:0000256" key="3">
    <source>
        <dbReference type="ARBA" id="ARBA00022741"/>
    </source>
</evidence>
<dbReference type="SUPFAM" id="SSF52540">
    <property type="entry name" value="P-loop containing nucleoside triphosphate hydrolases"/>
    <property type="match status" value="1"/>
</dbReference>
<dbReference type="InterPro" id="IPR003439">
    <property type="entry name" value="ABC_transporter-like_ATP-bd"/>
</dbReference>
<evidence type="ECO:0000256" key="4">
    <source>
        <dbReference type="ARBA" id="ARBA00022840"/>
    </source>
</evidence>
<dbReference type="Gene3D" id="3.40.50.300">
    <property type="entry name" value="P-loop containing nucleotide triphosphate hydrolases"/>
    <property type="match status" value="1"/>
</dbReference>
<evidence type="ECO:0000259" key="6">
    <source>
        <dbReference type="PROSITE" id="PS50893"/>
    </source>
</evidence>
<dbReference type="InterPro" id="IPR027417">
    <property type="entry name" value="P-loop_NTPase"/>
</dbReference>
<dbReference type="GO" id="GO:0015658">
    <property type="term" value="F:branched-chain amino acid transmembrane transporter activity"/>
    <property type="evidence" value="ECO:0007669"/>
    <property type="project" value="TreeGrafter"/>
</dbReference>